<name>A0A370TL96_9HELO</name>
<evidence type="ECO:0000313" key="4">
    <source>
        <dbReference type="Proteomes" id="UP000254866"/>
    </source>
</evidence>
<proteinExistence type="predicted"/>
<dbReference type="GeneID" id="43599745"/>
<feature type="region of interest" description="Disordered" evidence="2">
    <location>
        <begin position="21"/>
        <end position="51"/>
    </location>
</feature>
<dbReference type="OrthoDB" id="10425108at2759"/>
<feature type="compositionally biased region" description="Low complexity" evidence="2">
    <location>
        <begin position="21"/>
        <end position="31"/>
    </location>
</feature>
<feature type="region of interest" description="Disordered" evidence="2">
    <location>
        <begin position="67"/>
        <end position="88"/>
    </location>
</feature>
<keyword evidence="4" id="KW-1185">Reference proteome</keyword>
<accession>A0A370TL96</accession>
<dbReference type="RefSeq" id="XP_031868940.1">
    <property type="nucleotide sequence ID" value="XM_032015519.1"/>
</dbReference>
<evidence type="ECO:0000256" key="2">
    <source>
        <dbReference type="SAM" id="MobiDB-lite"/>
    </source>
</evidence>
<evidence type="ECO:0000256" key="1">
    <source>
        <dbReference type="SAM" id="Coils"/>
    </source>
</evidence>
<feature type="compositionally biased region" description="Polar residues" evidence="2">
    <location>
        <begin position="32"/>
        <end position="51"/>
    </location>
</feature>
<dbReference type="EMBL" id="NPIC01000005">
    <property type="protein sequence ID" value="RDL36284.1"/>
    <property type="molecule type" value="Genomic_DNA"/>
</dbReference>
<comment type="caution">
    <text evidence="3">The sequence shown here is derived from an EMBL/GenBank/DDBJ whole genome shotgun (WGS) entry which is preliminary data.</text>
</comment>
<sequence length="202" mass="22212">MANSTDGNSWDEFLLGMPPSTALSASLSPDSQSLEHGSISETGNSAEAQDWFSSAGNNITSLATIAEENAPHYPRPKRSPSKVLGDSFSPRRQSQLYVSRSEFIREIRAMSEKVAKAQENVRDVQTKLDSVLNNHQKLSRWTVDVSTALDHVAQQVLAKDGGAVAGQWHMPDLPAQHVADEIGMSMVDEGEWHMPEEERQVI</sequence>
<organism evidence="3 4">
    <name type="scientific">Venustampulla echinocandica</name>
    <dbReference type="NCBI Taxonomy" id="2656787"/>
    <lineage>
        <taxon>Eukaryota</taxon>
        <taxon>Fungi</taxon>
        <taxon>Dikarya</taxon>
        <taxon>Ascomycota</taxon>
        <taxon>Pezizomycotina</taxon>
        <taxon>Leotiomycetes</taxon>
        <taxon>Helotiales</taxon>
        <taxon>Pleuroascaceae</taxon>
        <taxon>Venustampulla</taxon>
    </lineage>
</organism>
<reference evidence="3 4" key="1">
    <citation type="journal article" date="2018" name="IMA Fungus">
        <title>IMA Genome-F 9: Draft genome sequence of Annulohypoxylon stygium, Aspergillus mulundensis, Berkeleyomyces basicola (syn. Thielaviopsis basicola), Ceratocystis smalleyi, two Cercospora beticola strains, Coleophoma cylindrospora, Fusarium fracticaudum, Phialophora cf. hyalina, and Morchella septimelata.</title>
        <authorList>
            <person name="Wingfield B.D."/>
            <person name="Bills G.F."/>
            <person name="Dong Y."/>
            <person name="Huang W."/>
            <person name="Nel W.J."/>
            <person name="Swalarsk-Parry B.S."/>
            <person name="Vaghefi N."/>
            <person name="Wilken P.M."/>
            <person name="An Z."/>
            <person name="de Beer Z.W."/>
            <person name="De Vos L."/>
            <person name="Chen L."/>
            <person name="Duong T.A."/>
            <person name="Gao Y."/>
            <person name="Hammerbacher A."/>
            <person name="Kikkert J.R."/>
            <person name="Li Y."/>
            <person name="Li H."/>
            <person name="Li K."/>
            <person name="Li Q."/>
            <person name="Liu X."/>
            <person name="Ma X."/>
            <person name="Naidoo K."/>
            <person name="Pethybridge S.J."/>
            <person name="Sun J."/>
            <person name="Steenkamp E.T."/>
            <person name="van der Nest M.A."/>
            <person name="van Wyk S."/>
            <person name="Wingfield M.J."/>
            <person name="Xiong C."/>
            <person name="Yue Q."/>
            <person name="Zhang X."/>
        </authorList>
    </citation>
    <scope>NUCLEOTIDE SEQUENCE [LARGE SCALE GENOMIC DNA]</scope>
    <source>
        <strain evidence="3 4">BP 5553</strain>
    </source>
</reference>
<dbReference type="Proteomes" id="UP000254866">
    <property type="component" value="Unassembled WGS sequence"/>
</dbReference>
<gene>
    <name evidence="3" type="ORF">BP5553_06896</name>
</gene>
<feature type="coiled-coil region" evidence="1">
    <location>
        <begin position="100"/>
        <end position="134"/>
    </location>
</feature>
<dbReference type="AlphaFoldDB" id="A0A370TL96"/>
<keyword evidence="1" id="KW-0175">Coiled coil</keyword>
<protein>
    <submittedName>
        <fullName evidence="3">Uncharacterized protein</fullName>
    </submittedName>
</protein>
<evidence type="ECO:0000313" key="3">
    <source>
        <dbReference type="EMBL" id="RDL36284.1"/>
    </source>
</evidence>